<organism evidence="1 2">
    <name type="scientific">Coniochaeta hoffmannii</name>
    <dbReference type="NCBI Taxonomy" id="91930"/>
    <lineage>
        <taxon>Eukaryota</taxon>
        <taxon>Fungi</taxon>
        <taxon>Dikarya</taxon>
        <taxon>Ascomycota</taxon>
        <taxon>Pezizomycotina</taxon>
        <taxon>Sordariomycetes</taxon>
        <taxon>Sordariomycetidae</taxon>
        <taxon>Coniochaetales</taxon>
        <taxon>Coniochaetaceae</taxon>
        <taxon>Coniochaeta</taxon>
    </lineage>
</organism>
<protein>
    <recommendedName>
        <fullName evidence="3">Lysine-specific metallo-endopeptidase domain-containing protein</fullName>
    </recommendedName>
</protein>
<dbReference type="Gene3D" id="3.40.390.10">
    <property type="entry name" value="Collagenase (Catalytic Domain)"/>
    <property type="match status" value="1"/>
</dbReference>
<gene>
    <name evidence="1" type="ORF">NKR19_g10000</name>
</gene>
<evidence type="ECO:0000313" key="1">
    <source>
        <dbReference type="EMBL" id="KAJ9130202.1"/>
    </source>
</evidence>
<sequence>MVGSDPNVCSLAATDDGVVGAFASRRPENHKVNWLALCDDFYTYPETVSPNIPEDADNLNRYKSQASQLLHELTHFRFPNEIIDVNTQLRGMARTSTFYGMRDCSGLAGLYDGGSSELATQNADNYRLFAEASYLQSRRWDPEATN</sequence>
<dbReference type="Proteomes" id="UP001174691">
    <property type="component" value="Unassembled WGS sequence"/>
</dbReference>
<reference evidence="1" key="1">
    <citation type="submission" date="2022-07" db="EMBL/GenBank/DDBJ databases">
        <title>Fungi with potential for degradation of polypropylene.</title>
        <authorList>
            <person name="Gostincar C."/>
        </authorList>
    </citation>
    <scope>NUCLEOTIDE SEQUENCE</scope>
    <source>
        <strain evidence="1">EXF-13287</strain>
    </source>
</reference>
<name>A0AA38R210_9PEZI</name>
<evidence type="ECO:0000313" key="2">
    <source>
        <dbReference type="Proteomes" id="UP001174691"/>
    </source>
</evidence>
<proteinExistence type="predicted"/>
<dbReference type="AlphaFoldDB" id="A0AA38R210"/>
<comment type="caution">
    <text evidence="1">The sequence shown here is derived from an EMBL/GenBank/DDBJ whole genome shotgun (WGS) entry which is preliminary data.</text>
</comment>
<keyword evidence="2" id="KW-1185">Reference proteome</keyword>
<accession>A0AA38R210</accession>
<dbReference type="InterPro" id="IPR024079">
    <property type="entry name" value="MetalloPept_cat_dom_sf"/>
</dbReference>
<evidence type="ECO:0008006" key="3">
    <source>
        <dbReference type="Google" id="ProtNLM"/>
    </source>
</evidence>
<dbReference type="GO" id="GO:0008237">
    <property type="term" value="F:metallopeptidase activity"/>
    <property type="evidence" value="ECO:0007669"/>
    <property type="project" value="InterPro"/>
</dbReference>
<dbReference type="SUPFAM" id="SSF55486">
    <property type="entry name" value="Metalloproteases ('zincins'), catalytic domain"/>
    <property type="match status" value="1"/>
</dbReference>
<dbReference type="EMBL" id="JANBVN010000281">
    <property type="protein sequence ID" value="KAJ9130202.1"/>
    <property type="molecule type" value="Genomic_DNA"/>
</dbReference>